<dbReference type="InterPro" id="IPR036227">
    <property type="entry name" value="Ribosomal_uL15/eL18_sf"/>
</dbReference>
<dbReference type="GO" id="GO:1990904">
    <property type="term" value="C:ribonucleoprotein complex"/>
    <property type="evidence" value="ECO:0007669"/>
    <property type="project" value="UniProtKB-KW"/>
</dbReference>
<protein>
    <submittedName>
        <fullName evidence="5">50S ribosomal protein L18e</fullName>
    </submittedName>
</protein>
<dbReference type="AlphaFoldDB" id="A0A7C5QEG9"/>
<dbReference type="GO" id="GO:0003735">
    <property type="term" value="F:structural constituent of ribosome"/>
    <property type="evidence" value="ECO:0007669"/>
    <property type="project" value="InterPro"/>
</dbReference>
<dbReference type="InterPro" id="IPR021131">
    <property type="entry name" value="Ribosomal_uL15/eL18"/>
</dbReference>
<dbReference type="Gene3D" id="3.100.10.10">
    <property type="match status" value="1"/>
</dbReference>
<feature type="domain" description="Large ribosomal subunit protein uL15/eL18" evidence="4">
    <location>
        <begin position="34"/>
        <end position="90"/>
    </location>
</feature>
<evidence type="ECO:0000256" key="1">
    <source>
        <dbReference type="ARBA" id="ARBA00022980"/>
    </source>
</evidence>
<dbReference type="GO" id="GO:0005840">
    <property type="term" value="C:ribosome"/>
    <property type="evidence" value="ECO:0007669"/>
    <property type="project" value="UniProtKB-KW"/>
</dbReference>
<name>A0A7C5QEG9_CALS0</name>
<keyword evidence="2 3" id="KW-0687">Ribonucleoprotein</keyword>
<dbReference type="SUPFAM" id="SSF52080">
    <property type="entry name" value="Ribosomal proteins L15p and L18e"/>
    <property type="match status" value="1"/>
</dbReference>
<comment type="similarity">
    <text evidence="3">Belongs to the universal ribosomal protein uL15 family.</text>
</comment>
<comment type="caution">
    <text evidence="5">The sequence shown here is derived from an EMBL/GenBank/DDBJ whole genome shotgun (WGS) entry which is preliminary data.</text>
</comment>
<dbReference type="Pfam" id="PF00828">
    <property type="entry name" value="Ribosomal_L27A"/>
    <property type="match status" value="1"/>
</dbReference>
<accession>A0A7C5QEG9</accession>
<dbReference type="GO" id="GO:0006412">
    <property type="term" value="P:translation"/>
    <property type="evidence" value="ECO:0007669"/>
    <property type="project" value="InterPro"/>
</dbReference>
<keyword evidence="1 3" id="KW-0689">Ribosomal protein</keyword>
<dbReference type="PROSITE" id="PS00475">
    <property type="entry name" value="RIBOSOMAL_L15"/>
    <property type="match status" value="1"/>
</dbReference>
<evidence type="ECO:0000256" key="3">
    <source>
        <dbReference type="RuleBase" id="RU003888"/>
    </source>
</evidence>
<evidence type="ECO:0000313" key="5">
    <source>
        <dbReference type="EMBL" id="HHK68512.1"/>
    </source>
</evidence>
<dbReference type="EMBL" id="DRWN01000036">
    <property type="protein sequence ID" value="HHK68512.1"/>
    <property type="molecule type" value="Genomic_DNA"/>
</dbReference>
<reference evidence="5" key="1">
    <citation type="journal article" date="2020" name="mSystems">
        <title>Genome- and Community-Level Interaction Insights into Carbon Utilization and Element Cycling Functions of Hydrothermarchaeota in Hydrothermal Sediment.</title>
        <authorList>
            <person name="Zhou Z."/>
            <person name="Liu Y."/>
            <person name="Xu W."/>
            <person name="Pan J."/>
            <person name="Luo Z.H."/>
            <person name="Li M."/>
        </authorList>
    </citation>
    <scope>NUCLEOTIDE SEQUENCE [LARGE SCALE GENOMIC DNA]</scope>
    <source>
        <strain evidence="5">SpSt-1056</strain>
    </source>
</reference>
<evidence type="ECO:0000259" key="4">
    <source>
        <dbReference type="Pfam" id="PF00828"/>
    </source>
</evidence>
<dbReference type="NCBIfam" id="NF003079">
    <property type="entry name" value="PRK04005.1"/>
    <property type="match status" value="1"/>
</dbReference>
<sequence length="111" mass="12513">MSRRVQAEITVRKLGGKTRFAKRLLKELRRSRRSTREVNISRLQRNTVDNEVVFVPGKVLGHGYLTKKLTVGAFAFSQSAIQKIQKAGGRTLLLEEFLREFGKGSGVRIIG</sequence>
<organism evidence="5">
    <name type="scientific">Caldiarchaeum subterraneum</name>
    <dbReference type="NCBI Taxonomy" id="311458"/>
    <lineage>
        <taxon>Archaea</taxon>
        <taxon>Nitrososphaerota</taxon>
        <taxon>Candidatus Caldarchaeales</taxon>
        <taxon>Candidatus Caldarchaeaceae</taxon>
        <taxon>Candidatus Caldarchaeum</taxon>
    </lineage>
</organism>
<evidence type="ECO:0000256" key="2">
    <source>
        <dbReference type="ARBA" id="ARBA00023274"/>
    </source>
</evidence>
<gene>
    <name evidence="5" type="ORF">ENM11_05085</name>
</gene>
<proteinExistence type="inferred from homology"/>
<dbReference type="InterPro" id="IPR001196">
    <property type="entry name" value="Ribosomal_uL15_CS"/>
</dbReference>